<name>A0A9W8AP51_9FUNG</name>
<dbReference type="CDD" id="cd20568">
    <property type="entry name" value="CYCLIN_CLBs_yeast_rpt1"/>
    <property type="match status" value="1"/>
</dbReference>
<gene>
    <name evidence="7" type="primary">CLB2</name>
    <name evidence="7" type="ORF">IWQ62_003075</name>
</gene>
<protein>
    <submittedName>
        <fullName evidence="7">G2/mitotic-specific cyclin</fullName>
    </submittedName>
</protein>
<dbReference type="Gene3D" id="1.10.472.10">
    <property type="entry name" value="Cyclin-like"/>
    <property type="match status" value="2"/>
</dbReference>
<feature type="domain" description="Cyclin-like" evidence="5">
    <location>
        <begin position="69"/>
        <end position="153"/>
    </location>
</feature>
<dbReference type="PROSITE" id="PS00292">
    <property type="entry name" value="CYCLINS"/>
    <property type="match status" value="1"/>
</dbReference>
<dbReference type="InterPro" id="IPR004367">
    <property type="entry name" value="Cyclin_C-dom"/>
</dbReference>
<keyword evidence="3" id="KW-0131">Cell cycle</keyword>
<dbReference type="InterPro" id="IPR036915">
    <property type="entry name" value="Cyclin-like_sf"/>
</dbReference>
<comment type="similarity">
    <text evidence="4">Belongs to the cyclin family.</text>
</comment>
<dbReference type="InterPro" id="IPR048258">
    <property type="entry name" value="Cyclins_cyclin-box"/>
</dbReference>
<dbReference type="FunFam" id="1.10.472.10:FF:000001">
    <property type="entry name" value="G2/mitotic-specific cyclin"/>
    <property type="match status" value="1"/>
</dbReference>
<keyword evidence="2 4" id="KW-0195">Cyclin</keyword>
<dbReference type="SUPFAM" id="SSF47954">
    <property type="entry name" value="Cyclin-like"/>
    <property type="match status" value="2"/>
</dbReference>
<dbReference type="InterPro" id="IPR013763">
    <property type="entry name" value="Cyclin-like_dom"/>
</dbReference>
<dbReference type="InterPro" id="IPR006671">
    <property type="entry name" value="Cyclin_N"/>
</dbReference>
<feature type="domain" description="Cyclin C-terminal" evidence="6">
    <location>
        <begin position="162"/>
        <end position="276"/>
    </location>
</feature>
<dbReference type="Pfam" id="PF00134">
    <property type="entry name" value="Cyclin_N"/>
    <property type="match status" value="1"/>
</dbReference>
<dbReference type="GO" id="GO:0051301">
    <property type="term" value="P:cell division"/>
    <property type="evidence" value="ECO:0007669"/>
    <property type="project" value="UniProtKB-KW"/>
</dbReference>
<proteinExistence type="inferred from homology"/>
<accession>A0A9W8AP51</accession>
<evidence type="ECO:0000256" key="2">
    <source>
        <dbReference type="ARBA" id="ARBA00023127"/>
    </source>
</evidence>
<dbReference type="Proteomes" id="UP001150925">
    <property type="component" value="Unassembled WGS sequence"/>
</dbReference>
<keyword evidence="1" id="KW-0132">Cell division</keyword>
<dbReference type="SMART" id="SM01332">
    <property type="entry name" value="Cyclin_C"/>
    <property type="match status" value="1"/>
</dbReference>
<feature type="domain" description="Cyclin-like" evidence="5">
    <location>
        <begin position="166"/>
        <end position="247"/>
    </location>
</feature>
<evidence type="ECO:0000256" key="3">
    <source>
        <dbReference type="ARBA" id="ARBA00023306"/>
    </source>
</evidence>
<dbReference type="PANTHER" id="PTHR10177">
    <property type="entry name" value="CYCLINS"/>
    <property type="match status" value="1"/>
</dbReference>
<sequence>MVAPRSKIAKVQAWDDLDAEDVDDPLMVAEYVNEIFDYMRKLELKSLPNPCYMDQQKELAWKMRGILVDWLVEVHTKFRLLGETLFLTVNIIDRFLSKRTVSLVKLQLVGITAMFVAAKYEEIMAPSVQNFIYMADGGYSDEEVLNAERYLLQVLGFDLSYPNPLNFLRRVSKADNYDFQTRTLAKYFMEISLVDYRFLACPPSLLAAAGTYLSRKMLDRGPWDANLDHYSGYTEAELQPCVQLMIDFIARPVKHESFFKKYASKKFMKASLFAREWVSRQHPALVLTYSQAGGSAANLPADSLQASVNVGEDSTSSVDNTAATVHHNQLYSQPQEDVMGIVL</sequence>
<dbReference type="Pfam" id="PF02984">
    <property type="entry name" value="Cyclin_C"/>
    <property type="match status" value="1"/>
</dbReference>
<comment type="caution">
    <text evidence="7">The sequence shown here is derived from an EMBL/GenBank/DDBJ whole genome shotgun (WGS) entry which is preliminary data.</text>
</comment>
<organism evidence="7 8">
    <name type="scientific">Dispira parvispora</name>
    <dbReference type="NCBI Taxonomy" id="1520584"/>
    <lineage>
        <taxon>Eukaryota</taxon>
        <taxon>Fungi</taxon>
        <taxon>Fungi incertae sedis</taxon>
        <taxon>Zoopagomycota</taxon>
        <taxon>Kickxellomycotina</taxon>
        <taxon>Dimargaritomycetes</taxon>
        <taxon>Dimargaritales</taxon>
        <taxon>Dimargaritaceae</taxon>
        <taxon>Dispira</taxon>
    </lineage>
</organism>
<evidence type="ECO:0000313" key="8">
    <source>
        <dbReference type="Proteomes" id="UP001150925"/>
    </source>
</evidence>
<keyword evidence="8" id="KW-1185">Reference proteome</keyword>
<evidence type="ECO:0000259" key="6">
    <source>
        <dbReference type="SMART" id="SM01332"/>
    </source>
</evidence>
<evidence type="ECO:0000259" key="5">
    <source>
        <dbReference type="SMART" id="SM00385"/>
    </source>
</evidence>
<evidence type="ECO:0000313" key="7">
    <source>
        <dbReference type="EMBL" id="KAJ1963930.1"/>
    </source>
</evidence>
<reference evidence="7" key="1">
    <citation type="submission" date="2022-07" db="EMBL/GenBank/DDBJ databases">
        <title>Phylogenomic reconstructions and comparative analyses of Kickxellomycotina fungi.</title>
        <authorList>
            <person name="Reynolds N.K."/>
            <person name="Stajich J.E."/>
            <person name="Barry K."/>
            <person name="Grigoriev I.V."/>
            <person name="Crous P."/>
            <person name="Smith M.E."/>
        </authorList>
    </citation>
    <scope>NUCLEOTIDE SEQUENCE</scope>
    <source>
        <strain evidence="7">RSA 1196</strain>
    </source>
</reference>
<dbReference type="CDD" id="cd20512">
    <property type="entry name" value="CYCLIN_CLBs_yeast_rpt2"/>
    <property type="match status" value="1"/>
</dbReference>
<dbReference type="EMBL" id="JANBPY010000760">
    <property type="protein sequence ID" value="KAJ1963930.1"/>
    <property type="molecule type" value="Genomic_DNA"/>
</dbReference>
<evidence type="ECO:0000256" key="4">
    <source>
        <dbReference type="RuleBase" id="RU000383"/>
    </source>
</evidence>
<dbReference type="AlphaFoldDB" id="A0A9W8AP51"/>
<dbReference type="OrthoDB" id="5590282at2759"/>
<dbReference type="InterPro" id="IPR039361">
    <property type="entry name" value="Cyclin"/>
</dbReference>
<evidence type="ECO:0000256" key="1">
    <source>
        <dbReference type="ARBA" id="ARBA00022618"/>
    </source>
</evidence>
<dbReference type="SMART" id="SM00385">
    <property type="entry name" value="CYCLIN"/>
    <property type="match status" value="2"/>
</dbReference>